<sequence>MIISSLDITNVPPQISTGLTTKASGDTTITETKFPDAITVTTIKFGEVAQSQGLRGVRPGFGSSSWPSLESCAFGLAFGLAFVIAWTMVLLGA</sequence>
<evidence type="ECO:0000313" key="3">
    <source>
        <dbReference type="Proteomes" id="UP000012174"/>
    </source>
</evidence>
<feature type="transmembrane region" description="Helical" evidence="1">
    <location>
        <begin position="73"/>
        <end position="92"/>
    </location>
</feature>
<organism evidence="2 3">
    <name type="scientific">Eutypa lata (strain UCR-EL1)</name>
    <name type="common">Grapevine dieback disease fungus</name>
    <name type="synonym">Eutypa armeniacae</name>
    <dbReference type="NCBI Taxonomy" id="1287681"/>
    <lineage>
        <taxon>Eukaryota</taxon>
        <taxon>Fungi</taxon>
        <taxon>Dikarya</taxon>
        <taxon>Ascomycota</taxon>
        <taxon>Pezizomycotina</taxon>
        <taxon>Sordariomycetes</taxon>
        <taxon>Xylariomycetidae</taxon>
        <taxon>Xylariales</taxon>
        <taxon>Diatrypaceae</taxon>
        <taxon>Eutypa</taxon>
    </lineage>
</organism>
<evidence type="ECO:0000313" key="2">
    <source>
        <dbReference type="EMBL" id="EMR61363.1"/>
    </source>
</evidence>
<dbReference type="HOGENOM" id="CLU_2399687_0_0_1"/>
<dbReference type="EMBL" id="KB707642">
    <property type="protein sequence ID" value="EMR61363.1"/>
    <property type="molecule type" value="Genomic_DNA"/>
</dbReference>
<accession>M7SB20</accession>
<dbReference type="AlphaFoldDB" id="M7SB20"/>
<protein>
    <submittedName>
        <fullName evidence="2">Uncharacterized protein</fullName>
    </submittedName>
</protein>
<keyword evidence="1" id="KW-0812">Transmembrane</keyword>
<dbReference type="Proteomes" id="UP000012174">
    <property type="component" value="Unassembled WGS sequence"/>
</dbReference>
<keyword evidence="1" id="KW-0472">Membrane</keyword>
<dbReference type="KEGG" id="ela:UCREL1_11709"/>
<reference evidence="3" key="1">
    <citation type="journal article" date="2013" name="Genome Announc.">
        <title>Draft genome sequence of the grapevine dieback fungus Eutypa lata UCR-EL1.</title>
        <authorList>
            <person name="Blanco-Ulate B."/>
            <person name="Rolshausen P.E."/>
            <person name="Cantu D."/>
        </authorList>
    </citation>
    <scope>NUCLEOTIDE SEQUENCE [LARGE SCALE GENOMIC DNA]</scope>
    <source>
        <strain evidence="3">UCR-EL1</strain>
    </source>
</reference>
<dbReference type="OrthoDB" id="3545167at2759"/>
<keyword evidence="3" id="KW-1185">Reference proteome</keyword>
<keyword evidence="1" id="KW-1133">Transmembrane helix</keyword>
<proteinExistence type="predicted"/>
<name>M7SB20_EUTLA</name>
<evidence type="ECO:0000256" key="1">
    <source>
        <dbReference type="SAM" id="Phobius"/>
    </source>
</evidence>
<gene>
    <name evidence="2" type="ORF">UCREL1_11709</name>
</gene>